<protein>
    <submittedName>
        <fullName evidence="1">Uncharacterized protein</fullName>
    </submittedName>
</protein>
<dbReference type="AlphaFoldDB" id="A0A371FR16"/>
<name>A0A371FR16_MUCPR</name>
<evidence type="ECO:0000313" key="2">
    <source>
        <dbReference type="Proteomes" id="UP000257109"/>
    </source>
</evidence>
<dbReference type="EMBL" id="QJKJ01008107">
    <property type="protein sequence ID" value="RDX80769.1"/>
    <property type="molecule type" value="Genomic_DNA"/>
</dbReference>
<keyword evidence="2" id="KW-1185">Reference proteome</keyword>
<gene>
    <name evidence="1" type="ORF">CR513_38634</name>
</gene>
<organism evidence="1 2">
    <name type="scientific">Mucuna pruriens</name>
    <name type="common">Velvet bean</name>
    <name type="synonym">Dolichos pruriens</name>
    <dbReference type="NCBI Taxonomy" id="157652"/>
    <lineage>
        <taxon>Eukaryota</taxon>
        <taxon>Viridiplantae</taxon>
        <taxon>Streptophyta</taxon>
        <taxon>Embryophyta</taxon>
        <taxon>Tracheophyta</taxon>
        <taxon>Spermatophyta</taxon>
        <taxon>Magnoliopsida</taxon>
        <taxon>eudicotyledons</taxon>
        <taxon>Gunneridae</taxon>
        <taxon>Pentapetalae</taxon>
        <taxon>rosids</taxon>
        <taxon>fabids</taxon>
        <taxon>Fabales</taxon>
        <taxon>Fabaceae</taxon>
        <taxon>Papilionoideae</taxon>
        <taxon>50 kb inversion clade</taxon>
        <taxon>NPAAA clade</taxon>
        <taxon>indigoferoid/millettioid clade</taxon>
        <taxon>Phaseoleae</taxon>
        <taxon>Mucuna</taxon>
    </lineage>
</organism>
<sequence>MAHCQHLDWDEADNKPWFHDIKEYLQKGAYPQGAVENGKRTLRRLVADFFLSGPTKMELDCCQHVKRCLKCQVYVNNIYVAFSMRGLDIIRPIELKASNKHRFILVAID</sequence>
<evidence type="ECO:0000313" key="1">
    <source>
        <dbReference type="EMBL" id="RDX80769.1"/>
    </source>
</evidence>
<comment type="caution">
    <text evidence="1">The sequence shown here is derived from an EMBL/GenBank/DDBJ whole genome shotgun (WGS) entry which is preliminary data.</text>
</comment>
<proteinExistence type="predicted"/>
<reference evidence="1" key="1">
    <citation type="submission" date="2018-05" db="EMBL/GenBank/DDBJ databases">
        <title>Draft genome of Mucuna pruriens seed.</title>
        <authorList>
            <person name="Nnadi N.E."/>
            <person name="Vos R."/>
            <person name="Hasami M.H."/>
            <person name="Devisetty U.K."/>
            <person name="Aguiy J.C."/>
        </authorList>
    </citation>
    <scope>NUCLEOTIDE SEQUENCE [LARGE SCALE GENOMIC DNA]</scope>
    <source>
        <strain evidence="1">JCA_2017</strain>
    </source>
</reference>
<dbReference type="OrthoDB" id="999076at2759"/>
<accession>A0A371FR16</accession>
<feature type="non-terminal residue" evidence="1">
    <location>
        <position position="1"/>
    </location>
</feature>
<dbReference type="Proteomes" id="UP000257109">
    <property type="component" value="Unassembled WGS sequence"/>
</dbReference>